<gene>
    <name evidence="12" type="ORF">SAMN02745725_02095</name>
</gene>
<keyword evidence="13" id="KW-1185">Reference proteome</keyword>
<evidence type="ECO:0000256" key="7">
    <source>
        <dbReference type="ARBA" id="ARBA00022833"/>
    </source>
</evidence>
<dbReference type="Gene3D" id="3.60.140.10">
    <property type="entry name" value="CNF1/YfiH-like putative cysteine hydrolases"/>
    <property type="match status" value="1"/>
</dbReference>
<evidence type="ECO:0000313" key="13">
    <source>
        <dbReference type="Proteomes" id="UP000184185"/>
    </source>
</evidence>
<evidence type="ECO:0000256" key="6">
    <source>
        <dbReference type="ARBA" id="ARBA00022801"/>
    </source>
</evidence>
<comment type="catalytic activity">
    <reaction evidence="1">
        <text>inosine + phosphate = alpha-D-ribose 1-phosphate + hypoxanthine</text>
        <dbReference type="Rhea" id="RHEA:27646"/>
        <dbReference type="ChEBI" id="CHEBI:17368"/>
        <dbReference type="ChEBI" id="CHEBI:17596"/>
        <dbReference type="ChEBI" id="CHEBI:43474"/>
        <dbReference type="ChEBI" id="CHEBI:57720"/>
        <dbReference type="EC" id="2.4.2.1"/>
    </reaction>
    <physiologicalReaction direction="left-to-right" evidence="1">
        <dbReference type="Rhea" id="RHEA:27647"/>
    </physiologicalReaction>
</comment>
<comment type="catalytic activity">
    <reaction evidence="8">
        <text>adenosine + H2O + H(+) = inosine + NH4(+)</text>
        <dbReference type="Rhea" id="RHEA:24408"/>
        <dbReference type="ChEBI" id="CHEBI:15377"/>
        <dbReference type="ChEBI" id="CHEBI:15378"/>
        <dbReference type="ChEBI" id="CHEBI:16335"/>
        <dbReference type="ChEBI" id="CHEBI:17596"/>
        <dbReference type="ChEBI" id="CHEBI:28938"/>
        <dbReference type="EC" id="3.5.4.4"/>
    </reaction>
    <physiologicalReaction direction="left-to-right" evidence="8">
        <dbReference type="Rhea" id="RHEA:24409"/>
    </physiologicalReaction>
</comment>
<dbReference type="Proteomes" id="UP000184185">
    <property type="component" value="Unassembled WGS sequence"/>
</dbReference>
<dbReference type="PANTHER" id="PTHR30616:SF2">
    <property type="entry name" value="PURINE NUCLEOSIDE PHOSPHORYLASE LACC1"/>
    <property type="match status" value="1"/>
</dbReference>
<accession>A0A1M6HTC6</accession>
<dbReference type="GO" id="GO:0005507">
    <property type="term" value="F:copper ion binding"/>
    <property type="evidence" value="ECO:0007669"/>
    <property type="project" value="TreeGrafter"/>
</dbReference>
<evidence type="ECO:0000256" key="2">
    <source>
        <dbReference type="ARBA" id="ARBA00003215"/>
    </source>
</evidence>
<reference evidence="12 13" key="1">
    <citation type="submission" date="2016-11" db="EMBL/GenBank/DDBJ databases">
        <authorList>
            <person name="Jaros S."/>
            <person name="Januszkiewicz K."/>
            <person name="Wedrychowicz H."/>
        </authorList>
    </citation>
    <scope>NUCLEOTIDE SEQUENCE [LARGE SCALE GENOMIC DNA]</scope>
    <source>
        <strain evidence="12 13">DSM 14809</strain>
    </source>
</reference>
<keyword evidence="6" id="KW-0378">Hydrolase</keyword>
<dbReference type="PANTHER" id="PTHR30616">
    <property type="entry name" value="UNCHARACTERIZED PROTEIN YFIH"/>
    <property type="match status" value="1"/>
</dbReference>
<dbReference type="InterPro" id="IPR038371">
    <property type="entry name" value="Cu_polyphenol_OxRdtase_sf"/>
</dbReference>
<dbReference type="EMBL" id="FQYQ01000014">
    <property type="protein sequence ID" value="SHJ25451.1"/>
    <property type="molecule type" value="Genomic_DNA"/>
</dbReference>
<keyword evidence="4" id="KW-0808">Transferase</keyword>
<sequence length="273" mass="29989">MNKEEKNGVTYMTFNSLKNAGVKHAFSTRLGGVSKGVFKSLNLHTNSEDNVDNIHENYKIMCKAIDMNYDRMCFSMQTHTANVIVVDEKDAGNGITKPIPYKDVDGVVTNVKDMPLVTAHADCVPLFFYDPVKQVVGLSHSGWKGTVGKIGKVTVEKMTEAFGSKPEDILCGIGPSICKNCYEVSADVAEAIVGAFGEAHKPQILSKSLFNPTDNNKYMLDLWVACKIALLEAGVIEEHIEVTDYCTRCHPDLFFSHRVMGTNRGGQAAFISL</sequence>
<dbReference type="GO" id="GO:0016787">
    <property type="term" value="F:hydrolase activity"/>
    <property type="evidence" value="ECO:0007669"/>
    <property type="project" value="UniProtKB-KW"/>
</dbReference>
<evidence type="ECO:0000256" key="3">
    <source>
        <dbReference type="ARBA" id="ARBA00007353"/>
    </source>
</evidence>
<proteinExistence type="inferred from homology"/>
<keyword evidence="5" id="KW-0479">Metal-binding</keyword>
<dbReference type="Pfam" id="PF02578">
    <property type="entry name" value="Cu-oxidase_4"/>
    <property type="match status" value="1"/>
</dbReference>
<dbReference type="InterPro" id="IPR003730">
    <property type="entry name" value="Cu_polyphenol_OxRdtase"/>
</dbReference>
<dbReference type="CDD" id="cd16833">
    <property type="entry name" value="YfiH"/>
    <property type="match status" value="1"/>
</dbReference>
<keyword evidence="7" id="KW-0862">Zinc</keyword>
<protein>
    <recommendedName>
        <fullName evidence="11">Purine nucleoside phosphorylase</fullName>
    </recommendedName>
</protein>
<evidence type="ECO:0000256" key="9">
    <source>
        <dbReference type="ARBA" id="ARBA00048968"/>
    </source>
</evidence>
<comment type="catalytic activity">
    <reaction evidence="9">
        <text>adenosine + phosphate = alpha-D-ribose 1-phosphate + adenine</text>
        <dbReference type="Rhea" id="RHEA:27642"/>
        <dbReference type="ChEBI" id="CHEBI:16335"/>
        <dbReference type="ChEBI" id="CHEBI:16708"/>
        <dbReference type="ChEBI" id="CHEBI:43474"/>
        <dbReference type="ChEBI" id="CHEBI:57720"/>
        <dbReference type="EC" id="2.4.2.1"/>
    </reaction>
    <physiologicalReaction direction="left-to-right" evidence="9">
        <dbReference type="Rhea" id="RHEA:27643"/>
    </physiologicalReaction>
</comment>
<dbReference type="NCBIfam" id="TIGR00726">
    <property type="entry name" value="peptidoglycan editing factor PgeF"/>
    <property type="match status" value="1"/>
</dbReference>
<dbReference type="OrthoDB" id="4279at2"/>
<comment type="function">
    <text evidence="2">Purine nucleoside enzyme that catalyzes the phosphorolysis of adenosine and inosine nucleosides, yielding D-ribose 1-phosphate and the respective free bases, adenine and hypoxanthine. Also catalyzes the phosphorolysis of S-methyl-5'-thioadenosine into adenine and S-methyl-5-thio-alpha-D-ribose 1-phosphate. Also has adenosine deaminase activity.</text>
</comment>
<dbReference type="AlphaFoldDB" id="A0A1M6HTC6"/>
<dbReference type="GO" id="GO:0017061">
    <property type="term" value="F:S-methyl-5-thioadenosine phosphorylase activity"/>
    <property type="evidence" value="ECO:0007669"/>
    <property type="project" value="UniProtKB-EC"/>
</dbReference>
<evidence type="ECO:0000256" key="1">
    <source>
        <dbReference type="ARBA" id="ARBA00000553"/>
    </source>
</evidence>
<evidence type="ECO:0000256" key="4">
    <source>
        <dbReference type="ARBA" id="ARBA00022679"/>
    </source>
</evidence>
<organism evidence="12 13">
    <name type="scientific">Pseudobutyrivibrio xylanivorans DSM 14809</name>
    <dbReference type="NCBI Taxonomy" id="1123012"/>
    <lineage>
        <taxon>Bacteria</taxon>
        <taxon>Bacillati</taxon>
        <taxon>Bacillota</taxon>
        <taxon>Clostridia</taxon>
        <taxon>Lachnospirales</taxon>
        <taxon>Lachnospiraceae</taxon>
        <taxon>Pseudobutyrivibrio</taxon>
    </lineage>
</organism>
<dbReference type="SUPFAM" id="SSF64438">
    <property type="entry name" value="CNF1/YfiH-like putative cysteine hydrolases"/>
    <property type="match status" value="1"/>
</dbReference>
<evidence type="ECO:0000256" key="11">
    <source>
        <dbReference type="RuleBase" id="RU361274"/>
    </source>
</evidence>
<name>A0A1M6HTC6_PSEXY</name>
<evidence type="ECO:0000256" key="8">
    <source>
        <dbReference type="ARBA" id="ARBA00047989"/>
    </source>
</evidence>
<evidence type="ECO:0000256" key="10">
    <source>
        <dbReference type="ARBA" id="ARBA00049893"/>
    </source>
</evidence>
<comment type="catalytic activity">
    <reaction evidence="10">
        <text>S-methyl-5'-thioadenosine + phosphate = 5-(methylsulfanyl)-alpha-D-ribose 1-phosphate + adenine</text>
        <dbReference type="Rhea" id="RHEA:11852"/>
        <dbReference type="ChEBI" id="CHEBI:16708"/>
        <dbReference type="ChEBI" id="CHEBI:17509"/>
        <dbReference type="ChEBI" id="CHEBI:43474"/>
        <dbReference type="ChEBI" id="CHEBI:58533"/>
        <dbReference type="EC" id="2.4.2.28"/>
    </reaction>
    <physiologicalReaction direction="left-to-right" evidence="10">
        <dbReference type="Rhea" id="RHEA:11853"/>
    </physiologicalReaction>
</comment>
<dbReference type="RefSeq" id="WP_072917479.1">
    <property type="nucleotide sequence ID" value="NZ_FQYQ01000014.1"/>
</dbReference>
<evidence type="ECO:0000256" key="5">
    <source>
        <dbReference type="ARBA" id="ARBA00022723"/>
    </source>
</evidence>
<comment type="similarity">
    <text evidence="3 11">Belongs to the purine nucleoside phosphorylase YfiH/LACC1 family.</text>
</comment>
<dbReference type="InterPro" id="IPR011324">
    <property type="entry name" value="Cytotoxic_necrot_fac-like_cat"/>
</dbReference>
<evidence type="ECO:0000313" key="12">
    <source>
        <dbReference type="EMBL" id="SHJ25451.1"/>
    </source>
</evidence>